<dbReference type="InterPro" id="IPR019052">
    <property type="entry name" value="DUF2383"/>
</dbReference>
<evidence type="ECO:0000259" key="1">
    <source>
        <dbReference type="Pfam" id="PF09537"/>
    </source>
</evidence>
<comment type="caution">
    <text evidence="2">The sequence shown here is derived from an EMBL/GenBank/DDBJ whole genome shotgun (WGS) entry which is preliminary data.</text>
</comment>
<dbReference type="Pfam" id="PF09537">
    <property type="entry name" value="DUF2383"/>
    <property type="match status" value="1"/>
</dbReference>
<gene>
    <name evidence="2" type="ORF">SDC9_68115</name>
</gene>
<proteinExistence type="predicted"/>
<dbReference type="AlphaFoldDB" id="A0A644XZK6"/>
<evidence type="ECO:0000313" key="2">
    <source>
        <dbReference type="EMBL" id="MPM21670.1"/>
    </source>
</evidence>
<accession>A0A644XZK6</accession>
<reference evidence="2" key="1">
    <citation type="submission" date="2019-08" db="EMBL/GenBank/DDBJ databases">
        <authorList>
            <person name="Kucharzyk K."/>
            <person name="Murdoch R.W."/>
            <person name="Higgins S."/>
            <person name="Loffler F."/>
        </authorList>
    </citation>
    <scope>NUCLEOTIDE SEQUENCE</scope>
</reference>
<dbReference type="EMBL" id="VSSQ01003640">
    <property type="protein sequence ID" value="MPM21670.1"/>
    <property type="molecule type" value="Genomic_DNA"/>
</dbReference>
<feature type="domain" description="DUF2383" evidence="1">
    <location>
        <begin position="8"/>
        <end position="115"/>
    </location>
</feature>
<dbReference type="InterPro" id="IPR009078">
    <property type="entry name" value="Ferritin-like_SF"/>
</dbReference>
<dbReference type="SUPFAM" id="SSF47240">
    <property type="entry name" value="Ferritin-like"/>
    <property type="match status" value="1"/>
</dbReference>
<dbReference type="Gene3D" id="1.20.1260.10">
    <property type="match status" value="1"/>
</dbReference>
<sequence>MDHEKRIVIKELNALLRGCEMGVSGYDKFARDAAEPVLKGKFESYKAEYAENANSIAQRITALGGKPKYNTGMAGVISDVSYAVRGSDGHEAPELLRSAHYGETKSIDATERALSAPGLDDESREVLRRQHRGARTRQEELIDLIRDFDLG</sequence>
<dbReference type="InterPro" id="IPR012347">
    <property type="entry name" value="Ferritin-like"/>
</dbReference>
<name>A0A644XZK6_9ZZZZ</name>
<protein>
    <recommendedName>
        <fullName evidence="1">DUF2383 domain-containing protein</fullName>
    </recommendedName>
</protein>
<organism evidence="2">
    <name type="scientific">bioreactor metagenome</name>
    <dbReference type="NCBI Taxonomy" id="1076179"/>
    <lineage>
        <taxon>unclassified sequences</taxon>
        <taxon>metagenomes</taxon>
        <taxon>ecological metagenomes</taxon>
    </lineage>
</organism>